<organism evidence="3 4">
    <name type="scientific">Terfezia boudieri ATCC MYA-4762</name>
    <dbReference type="NCBI Taxonomy" id="1051890"/>
    <lineage>
        <taxon>Eukaryota</taxon>
        <taxon>Fungi</taxon>
        <taxon>Dikarya</taxon>
        <taxon>Ascomycota</taxon>
        <taxon>Pezizomycotina</taxon>
        <taxon>Pezizomycetes</taxon>
        <taxon>Pezizales</taxon>
        <taxon>Pezizaceae</taxon>
        <taxon>Terfezia</taxon>
    </lineage>
</organism>
<keyword evidence="1" id="KW-0812">Transmembrane</keyword>
<feature type="transmembrane region" description="Helical" evidence="1">
    <location>
        <begin position="42"/>
        <end position="63"/>
    </location>
</feature>
<feature type="signal peptide" evidence="2">
    <location>
        <begin position="1"/>
        <end position="26"/>
    </location>
</feature>
<keyword evidence="1" id="KW-0472">Membrane</keyword>
<accession>A0A3N4MEJ4</accession>
<evidence type="ECO:0008006" key="5">
    <source>
        <dbReference type="Google" id="ProtNLM"/>
    </source>
</evidence>
<feature type="chain" id="PRO_5018007238" description="Secreted protein" evidence="2">
    <location>
        <begin position="27"/>
        <end position="68"/>
    </location>
</feature>
<dbReference type="EMBL" id="ML121531">
    <property type="protein sequence ID" value="RPB27545.1"/>
    <property type="molecule type" value="Genomic_DNA"/>
</dbReference>
<gene>
    <name evidence="3" type="ORF">L211DRAFT_553455</name>
</gene>
<keyword evidence="4" id="KW-1185">Reference proteome</keyword>
<reference evidence="3 4" key="1">
    <citation type="journal article" date="2018" name="Nat. Ecol. Evol.">
        <title>Pezizomycetes genomes reveal the molecular basis of ectomycorrhizal truffle lifestyle.</title>
        <authorList>
            <person name="Murat C."/>
            <person name="Payen T."/>
            <person name="Noel B."/>
            <person name="Kuo A."/>
            <person name="Morin E."/>
            <person name="Chen J."/>
            <person name="Kohler A."/>
            <person name="Krizsan K."/>
            <person name="Balestrini R."/>
            <person name="Da Silva C."/>
            <person name="Montanini B."/>
            <person name="Hainaut M."/>
            <person name="Levati E."/>
            <person name="Barry K.W."/>
            <person name="Belfiori B."/>
            <person name="Cichocki N."/>
            <person name="Clum A."/>
            <person name="Dockter R.B."/>
            <person name="Fauchery L."/>
            <person name="Guy J."/>
            <person name="Iotti M."/>
            <person name="Le Tacon F."/>
            <person name="Lindquist E.A."/>
            <person name="Lipzen A."/>
            <person name="Malagnac F."/>
            <person name="Mello A."/>
            <person name="Molinier V."/>
            <person name="Miyauchi S."/>
            <person name="Poulain J."/>
            <person name="Riccioni C."/>
            <person name="Rubini A."/>
            <person name="Sitrit Y."/>
            <person name="Splivallo R."/>
            <person name="Traeger S."/>
            <person name="Wang M."/>
            <person name="Zifcakova L."/>
            <person name="Wipf D."/>
            <person name="Zambonelli A."/>
            <person name="Paolocci F."/>
            <person name="Nowrousian M."/>
            <person name="Ottonello S."/>
            <person name="Baldrian P."/>
            <person name="Spatafora J.W."/>
            <person name="Henrissat B."/>
            <person name="Nagy L.G."/>
            <person name="Aury J.M."/>
            <person name="Wincker P."/>
            <person name="Grigoriev I.V."/>
            <person name="Bonfante P."/>
            <person name="Martin F.M."/>
        </authorList>
    </citation>
    <scope>NUCLEOTIDE SEQUENCE [LARGE SCALE GENOMIC DNA]</scope>
    <source>
        <strain evidence="3 4">ATCC MYA-4762</strain>
    </source>
</reference>
<proteinExistence type="predicted"/>
<name>A0A3N4MEJ4_9PEZI</name>
<dbReference type="AlphaFoldDB" id="A0A3N4MEJ4"/>
<evidence type="ECO:0000256" key="1">
    <source>
        <dbReference type="SAM" id="Phobius"/>
    </source>
</evidence>
<dbReference type="Proteomes" id="UP000267821">
    <property type="component" value="Unassembled WGS sequence"/>
</dbReference>
<evidence type="ECO:0000313" key="4">
    <source>
        <dbReference type="Proteomes" id="UP000267821"/>
    </source>
</evidence>
<keyword evidence="2" id="KW-0732">Signal</keyword>
<keyword evidence="1" id="KW-1133">Transmembrane helix</keyword>
<sequence length="68" mass="8005">MWGRPHASSVALSMMWLLWLQEQLLAVSVLHHPLQLQPCCFTYLIAAILVRHLWQAVFMRLLFMITSR</sequence>
<evidence type="ECO:0000256" key="2">
    <source>
        <dbReference type="SAM" id="SignalP"/>
    </source>
</evidence>
<protein>
    <recommendedName>
        <fullName evidence="5">Secreted protein</fullName>
    </recommendedName>
</protein>
<evidence type="ECO:0000313" key="3">
    <source>
        <dbReference type="EMBL" id="RPB27545.1"/>
    </source>
</evidence>
<dbReference type="InParanoid" id="A0A3N4MEJ4"/>